<evidence type="ECO:0008006" key="3">
    <source>
        <dbReference type="Google" id="ProtNLM"/>
    </source>
</evidence>
<gene>
    <name evidence="1" type="ORF">IAC39_02995</name>
</gene>
<dbReference type="InterPro" id="IPR037010">
    <property type="entry name" value="VitB12-dep_Met_synth_activ_sf"/>
</dbReference>
<protein>
    <recommendedName>
        <fullName evidence="3">Vitamin B12 dependent methionine synthase activation subunit</fullName>
    </recommendedName>
</protein>
<evidence type="ECO:0000313" key="1">
    <source>
        <dbReference type="EMBL" id="HIT58667.1"/>
    </source>
</evidence>
<dbReference type="EMBL" id="DVLL01000012">
    <property type="protein sequence ID" value="HIT58667.1"/>
    <property type="molecule type" value="Genomic_DNA"/>
</dbReference>
<accession>A0A9D1GT99</accession>
<dbReference type="GO" id="GO:0008705">
    <property type="term" value="F:methionine synthase activity"/>
    <property type="evidence" value="ECO:0007669"/>
    <property type="project" value="InterPro"/>
</dbReference>
<comment type="caution">
    <text evidence="1">The sequence shown here is derived from an EMBL/GenBank/DDBJ whole genome shotgun (WGS) entry which is preliminary data.</text>
</comment>
<dbReference type="Proteomes" id="UP000824136">
    <property type="component" value="Unassembled WGS sequence"/>
</dbReference>
<sequence>MDPDIIFERISPAELRLSEVEVASRLKTKKGYTDDVIEACRARLEGVLDCRFSAVKVSVCYPAENIIDLGFGEFKSVSLYDNLDSAPQAYIFAATIGLGADRLILKLAGTSPSEHFITDALASAYAEAAAERADELLRARAKSMGLVCRRRYSPGYGDMPLSLQPNVLRMVNAGRLLGITLSDSLLMSPKKSITAVMGLKLPQGEQEA</sequence>
<proteinExistence type="predicted"/>
<name>A0A9D1GT99_9FIRM</name>
<dbReference type="Gene3D" id="3.40.109.40">
    <property type="match status" value="1"/>
</dbReference>
<organism evidence="1 2">
    <name type="scientific">Candidatus Faeciplasma pullistercoris</name>
    <dbReference type="NCBI Taxonomy" id="2840800"/>
    <lineage>
        <taxon>Bacteria</taxon>
        <taxon>Bacillati</taxon>
        <taxon>Bacillota</taxon>
        <taxon>Clostridia</taxon>
        <taxon>Eubacteriales</taxon>
        <taxon>Oscillospiraceae</taxon>
        <taxon>Oscillospiraceae incertae sedis</taxon>
        <taxon>Candidatus Faeciplasma</taxon>
    </lineage>
</organism>
<reference evidence="1" key="2">
    <citation type="journal article" date="2021" name="PeerJ">
        <title>Extensive microbial diversity within the chicken gut microbiome revealed by metagenomics and culture.</title>
        <authorList>
            <person name="Gilroy R."/>
            <person name="Ravi A."/>
            <person name="Getino M."/>
            <person name="Pursley I."/>
            <person name="Horton D.L."/>
            <person name="Alikhan N.F."/>
            <person name="Baker D."/>
            <person name="Gharbi K."/>
            <person name="Hall N."/>
            <person name="Watson M."/>
            <person name="Adriaenssens E.M."/>
            <person name="Foster-Nyarko E."/>
            <person name="Jarju S."/>
            <person name="Secka A."/>
            <person name="Antonio M."/>
            <person name="Oren A."/>
            <person name="Chaudhuri R.R."/>
            <person name="La Ragione R."/>
            <person name="Hildebrand F."/>
            <person name="Pallen M.J."/>
        </authorList>
    </citation>
    <scope>NUCLEOTIDE SEQUENCE</scope>
    <source>
        <strain evidence="1">CHK33-4379</strain>
    </source>
</reference>
<reference evidence="1" key="1">
    <citation type="submission" date="2020-10" db="EMBL/GenBank/DDBJ databases">
        <authorList>
            <person name="Gilroy R."/>
        </authorList>
    </citation>
    <scope>NUCLEOTIDE SEQUENCE</scope>
    <source>
        <strain evidence="1">CHK33-4379</strain>
    </source>
</reference>
<evidence type="ECO:0000313" key="2">
    <source>
        <dbReference type="Proteomes" id="UP000824136"/>
    </source>
</evidence>
<dbReference type="SUPFAM" id="SSF56507">
    <property type="entry name" value="Methionine synthase activation domain-like"/>
    <property type="match status" value="1"/>
</dbReference>
<dbReference type="AlphaFoldDB" id="A0A9D1GT99"/>